<dbReference type="GO" id="GO:0006611">
    <property type="term" value="P:protein export from nucleus"/>
    <property type="evidence" value="ECO:0007669"/>
    <property type="project" value="InterPro"/>
</dbReference>
<evidence type="ECO:0000256" key="3">
    <source>
        <dbReference type="ARBA" id="ARBA00009466"/>
    </source>
</evidence>
<dbReference type="EMBL" id="OU893347">
    <property type="protein sequence ID" value="CAG9786786.1"/>
    <property type="molecule type" value="Genomic_DNA"/>
</dbReference>
<keyword evidence="4" id="KW-0813">Transport</keyword>
<evidence type="ECO:0000256" key="4">
    <source>
        <dbReference type="ARBA" id="ARBA00022448"/>
    </source>
</evidence>
<evidence type="ECO:0000256" key="6">
    <source>
        <dbReference type="ARBA" id="ARBA00022927"/>
    </source>
</evidence>
<evidence type="ECO:0000256" key="2">
    <source>
        <dbReference type="ARBA" id="ARBA00004496"/>
    </source>
</evidence>
<dbReference type="GO" id="GO:0005634">
    <property type="term" value="C:nucleus"/>
    <property type="evidence" value="ECO:0007669"/>
    <property type="project" value="UniProtKB-SubCell"/>
</dbReference>
<gene>
    <name evidence="8" type="ORF">DIATSA_LOCUS4720</name>
</gene>
<reference evidence="8" key="1">
    <citation type="submission" date="2021-12" db="EMBL/GenBank/DDBJ databases">
        <authorList>
            <person name="King R."/>
        </authorList>
    </citation>
    <scope>NUCLEOTIDE SEQUENCE</scope>
</reference>
<evidence type="ECO:0000256" key="7">
    <source>
        <dbReference type="ARBA" id="ARBA00023242"/>
    </source>
</evidence>
<keyword evidence="9" id="KW-1185">Reference proteome</keyword>
<evidence type="ECO:0000256" key="5">
    <source>
        <dbReference type="ARBA" id="ARBA00022490"/>
    </source>
</evidence>
<dbReference type="PANTHER" id="PTHR21452:SF4">
    <property type="entry name" value="EXPORTIN-6"/>
    <property type="match status" value="1"/>
</dbReference>
<dbReference type="PANTHER" id="PTHR21452">
    <property type="entry name" value="EXPORTIN-6"/>
    <property type="match status" value="1"/>
</dbReference>
<comment type="similarity">
    <text evidence="3">Belongs to the exportin family.</text>
</comment>
<comment type="subcellular location">
    <subcellularLocation>
        <location evidence="2">Cytoplasm</location>
    </subcellularLocation>
    <subcellularLocation>
        <location evidence="1">Nucleus</location>
    </subcellularLocation>
</comment>
<sequence length="358" mass="39858">MIFADGCSHLEARVGPPPLNLPLVLRCHVSSSLCVVLLTGGGYRSRGGGDSSLERLVECVRLGVESGGGGVRVRAVLALLHAHALPRAHQHAPDLARAAHRLLASVLIHRWRYFFTAKCEGEESARRLNELREALSALGRSLLQPDIELLRINIETLDALNSKWKLYHKVNYCDTVYGPCLMSRTVRLIQRIQNACARFCFHVPPRTHVTPFLNTANLLKMEARRKLHLATLLYGVIETKRPSYLYDKLTIFRNEFLSEFLSVLLASLSEGGARALLRDEVVAAVHSMAAVDFHTFRAAFLPHFLASLPGLAPHHREMLADFPPDTDLPTFTQNIQKLMNDVNCYRAYNALSPPGMSG</sequence>
<dbReference type="Proteomes" id="UP001153714">
    <property type="component" value="Chromosome 16"/>
</dbReference>
<accession>A0A9N9WA52</accession>
<evidence type="ECO:0000313" key="8">
    <source>
        <dbReference type="EMBL" id="CAG9786786.1"/>
    </source>
</evidence>
<keyword evidence="7" id="KW-0539">Nucleus</keyword>
<dbReference type="GO" id="GO:0005737">
    <property type="term" value="C:cytoplasm"/>
    <property type="evidence" value="ECO:0007669"/>
    <property type="project" value="UniProtKB-SubCell"/>
</dbReference>
<dbReference type="AlphaFoldDB" id="A0A9N9WA52"/>
<dbReference type="OrthoDB" id="10261013at2759"/>
<organism evidence="8 9">
    <name type="scientific">Diatraea saccharalis</name>
    <name type="common">sugarcane borer</name>
    <dbReference type="NCBI Taxonomy" id="40085"/>
    <lineage>
        <taxon>Eukaryota</taxon>
        <taxon>Metazoa</taxon>
        <taxon>Ecdysozoa</taxon>
        <taxon>Arthropoda</taxon>
        <taxon>Hexapoda</taxon>
        <taxon>Insecta</taxon>
        <taxon>Pterygota</taxon>
        <taxon>Neoptera</taxon>
        <taxon>Endopterygota</taxon>
        <taxon>Lepidoptera</taxon>
        <taxon>Glossata</taxon>
        <taxon>Ditrysia</taxon>
        <taxon>Pyraloidea</taxon>
        <taxon>Crambidae</taxon>
        <taxon>Crambinae</taxon>
        <taxon>Diatraea</taxon>
    </lineage>
</organism>
<protein>
    <submittedName>
        <fullName evidence="8">Uncharacterized protein</fullName>
    </submittedName>
</protein>
<reference evidence="8" key="2">
    <citation type="submission" date="2022-10" db="EMBL/GenBank/DDBJ databases">
        <authorList>
            <consortium name="ENA_rothamsted_submissions"/>
            <consortium name="culmorum"/>
            <person name="King R."/>
        </authorList>
    </citation>
    <scope>NUCLEOTIDE SEQUENCE</scope>
</reference>
<evidence type="ECO:0000256" key="1">
    <source>
        <dbReference type="ARBA" id="ARBA00004123"/>
    </source>
</evidence>
<evidence type="ECO:0000313" key="9">
    <source>
        <dbReference type="Proteomes" id="UP001153714"/>
    </source>
</evidence>
<proteinExistence type="inferred from homology"/>
<dbReference type="InterPro" id="IPR040016">
    <property type="entry name" value="XPO6"/>
</dbReference>
<keyword evidence="6" id="KW-0653">Protein transport</keyword>
<keyword evidence="5" id="KW-0963">Cytoplasm</keyword>
<dbReference type="GO" id="GO:0005049">
    <property type="term" value="F:nuclear export signal receptor activity"/>
    <property type="evidence" value="ECO:0007669"/>
    <property type="project" value="InterPro"/>
</dbReference>
<name>A0A9N9WA52_9NEOP</name>